<feature type="compositionally biased region" description="Acidic residues" evidence="1">
    <location>
        <begin position="83"/>
        <end position="94"/>
    </location>
</feature>
<feature type="region of interest" description="Disordered" evidence="1">
    <location>
        <begin position="39"/>
        <end position="96"/>
    </location>
</feature>
<dbReference type="InterPro" id="IPR012677">
    <property type="entry name" value="Nucleotide-bd_a/b_plait_sf"/>
</dbReference>
<sequence length="418" mass="46601">MMSVGTASFTPTFPHLVRRRMSPSPTLFLNPLHFRTRAAASPLSSRRRRGHGLPPLFASRRGRRGPQLGEEDEFDGDDRWAEEVEDEEEDDGDEAAIPFQEMSQWLRNKPAGFGEGKSYDTKLEDELWEEMERSRKAQLASANKLKNEGKKSEGETKKKQGSPPKATAEAQYGTQVRIWNLPKKKNIHRDLHRAFKGFPGLVSINPAVIGNEKTREPICKGFAFIDFSSQEAANKFVQVYLRKTLCFGKVEKQIACDVIDPCGTSNSTVLSDHGDAEFTQFESKKVGVELHKTSDVEIVSQDSQGRASDGGPISIRVIDDESEAEAISPKQKNDGSSTHFEETEDSEMIIKSFDSNDSVHPIQKQKKKTSSNKKAVKTYLVKSSKPSLPGSVARLKIKERTVLTGVFSKYSKKMASDS</sequence>
<dbReference type="SUPFAM" id="SSF54928">
    <property type="entry name" value="RNA-binding domain, RBD"/>
    <property type="match status" value="1"/>
</dbReference>
<evidence type="ECO:0000313" key="2">
    <source>
        <dbReference type="EMBL" id="WOK98241.1"/>
    </source>
</evidence>
<dbReference type="CDD" id="cd00590">
    <property type="entry name" value="RRM_SF"/>
    <property type="match status" value="1"/>
</dbReference>
<dbReference type="Proteomes" id="UP001327560">
    <property type="component" value="Chromosome 2"/>
</dbReference>
<feature type="region of interest" description="Disordered" evidence="1">
    <location>
        <begin position="134"/>
        <end position="171"/>
    </location>
</feature>
<organism evidence="2 3">
    <name type="scientific">Canna indica</name>
    <name type="common">Indian-shot</name>
    <dbReference type="NCBI Taxonomy" id="4628"/>
    <lineage>
        <taxon>Eukaryota</taxon>
        <taxon>Viridiplantae</taxon>
        <taxon>Streptophyta</taxon>
        <taxon>Embryophyta</taxon>
        <taxon>Tracheophyta</taxon>
        <taxon>Spermatophyta</taxon>
        <taxon>Magnoliopsida</taxon>
        <taxon>Liliopsida</taxon>
        <taxon>Zingiberales</taxon>
        <taxon>Cannaceae</taxon>
        <taxon>Canna</taxon>
    </lineage>
</organism>
<feature type="compositionally biased region" description="Basic and acidic residues" evidence="1">
    <location>
        <begin position="145"/>
        <end position="158"/>
    </location>
</feature>
<dbReference type="EMBL" id="CP136891">
    <property type="protein sequence ID" value="WOK98241.1"/>
    <property type="molecule type" value="Genomic_DNA"/>
</dbReference>
<dbReference type="Gene3D" id="3.30.70.330">
    <property type="match status" value="1"/>
</dbReference>
<keyword evidence="3" id="KW-1185">Reference proteome</keyword>
<evidence type="ECO:0000313" key="3">
    <source>
        <dbReference type="Proteomes" id="UP001327560"/>
    </source>
</evidence>
<proteinExistence type="predicted"/>
<feature type="compositionally biased region" description="Basic residues" evidence="1">
    <location>
        <begin position="363"/>
        <end position="376"/>
    </location>
</feature>
<accession>A0AAQ3JY96</accession>
<dbReference type="PANTHER" id="PTHR37200">
    <property type="entry name" value="RNA-BINDING (RRM/RBD/RNP MOTIFS) FAMILY PROTEIN"/>
    <property type="match status" value="1"/>
</dbReference>
<dbReference type="PANTHER" id="PTHR37200:SF1">
    <property type="entry name" value="RNA-BINDING (RRM_RBD_RNP MOTIFS) FAMILY PROTEIN"/>
    <property type="match status" value="1"/>
</dbReference>
<evidence type="ECO:0000256" key="1">
    <source>
        <dbReference type="SAM" id="MobiDB-lite"/>
    </source>
</evidence>
<dbReference type="GO" id="GO:0003676">
    <property type="term" value="F:nucleic acid binding"/>
    <property type="evidence" value="ECO:0007669"/>
    <property type="project" value="InterPro"/>
</dbReference>
<dbReference type="InterPro" id="IPR035979">
    <property type="entry name" value="RBD_domain_sf"/>
</dbReference>
<name>A0AAQ3JY96_9LILI</name>
<dbReference type="AlphaFoldDB" id="A0AAQ3JY96"/>
<protein>
    <submittedName>
        <fullName evidence="2">DNA polymerase epsilon subunit C isoform X1</fullName>
    </submittedName>
</protein>
<reference evidence="2 3" key="1">
    <citation type="submission" date="2023-10" db="EMBL/GenBank/DDBJ databases">
        <title>Chromosome-scale genome assembly provides insights into flower coloration mechanisms of Canna indica.</title>
        <authorList>
            <person name="Li C."/>
        </authorList>
    </citation>
    <scope>NUCLEOTIDE SEQUENCE [LARGE SCALE GENOMIC DNA]</scope>
    <source>
        <tissue evidence="2">Flower</tissue>
    </source>
</reference>
<gene>
    <name evidence="2" type="ORF">Cni_G06951</name>
</gene>
<feature type="region of interest" description="Disordered" evidence="1">
    <location>
        <begin position="319"/>
        <end position="378"/>
    </location>
</feature>